<dbReference type="PRINTS" id="PR00420">
    <property type="entry name" value="RNGMNOXGNASE"/>
</dbReference>
<proteinExistence type="predicted"/>
<organism evidence="4 5">
    <name type="scientific">Amycolatopsis roodepoortensis</name>
    <dbReference type="NCBI Taxonomy" id="700274"/>
    <lineage>
        <taxon>Bacteria</taxon>
        <taxon>Bacillati</taxon>
        <taxon>Actinomycetota</taxon>
        <taxon>Actinomycetes</taxon>
        <taxon>Pseudonocardiales</taxon>
        <taxon>Pseudonocardiaceae</taxon>
        <taxon>Amycolatopsis</taxon>
    </lineage>
</organism>
<dbReference type="InterPro" id="IPR050631">
    <property type="entry name" value="PheA/TfdB_FAD_monoxygenase"/>
</dbReference>
<name>A0ABR9L7F8_9PSEU</name>
<evidence type="ECO:0000256" key="2">
    <source>
        <dbReference type="ARBA" id="ARBA00023027"/>
    </source>
</evidence>
<keyword evidence="2" id="KW-0520">NAD</keyword>
<dbReference type="SUPFAM" id="SSF51395">
    <property type="entry name" value="FMN-linked oxidoreductases"/>
    <property type="match status" value="1"/>
</dbReference>
<dbReference type="Pfam" id="PF01494">
    <property type="entry name" value="FAD_binding_3"/>
    <property type="match status" value="1"/>
</dbReference>
<dbReference type="InterPro" id="IPR013785">
    <property type="entry name" value="Aldolase_TIM"/>
</dbReference>
<keyword evidence="5" id="KW-1185">Reference proteome</keyword>
<keyword evidence="1 4" id="KW-0560">Oxidoreductase</keyword>
<dbReference type="PANTHER" id="PTHR43476">
    <property type="entry name" value="3-(3-HYDROXY-PHENYL)PROPIONATE/3-HYDROXYCINNAMIC ACID HYDROXYLASE"/>
    <property type="match status" value="1"/>
</dbReference>
<comment type="caution">
    <text evidence="4">The sequence shown here is derived from an EMBL/GenBank/DDBJ whole genome shotgun (WGS) entry which is preliminary data.</text>
</comment>
<evidence type="ECO:0000313" key="4">
    <source>
        <dbReference type="EMBL" id="MBE1576317.1"/>
    </source>
</evidence>
<evidence type="ECO:0000259" key="3">
    <source>
        <dbReference type="Pfam" id="PF01494"/>
    </source>
</evidence>
<accession>A0ABR9L7F8</accession>
<keyword evidence="4" id="KW-0503">Monooxygenase</keyword>
<dbReference type="EMBL" id="JADBEJ010000004">
    <property type="protein sequence ID" value="MBE1576317.1"/>
    <property type="molecule type" value="Genomic_DNA"/>
</dbReference>
<dbReference type="GO" id="GO:0018673">
    <property type="term" value="F:anthraniloyl-CoA monooxygenase activity"/>
    <property type="evidence" value="ECO:0007669"/>
    <property type="project" value="UniProtKB-EC"/>
</dbReference>
<dbReference type="Gene3D" id="3.20.20.70">
    <property type="entry name" value="Aldolase class I"/>
    <property type="match status" value="1"/>
</dbReference>
<dbReference type="SUPFAM" id="SSF51905">
    <property type="entry name" value="FAD/NAD(P)-binding domain"/>
    <property type="match status" value="1"/>
</dbReference>
<dbReference type="RefSeq" id="WP_192743623.1">
    <property type="nucleotide sequence ID" value="NZ_JADBEJ010000004.1"/>
</dbReference>
<protein>
    <submittedName>
        <fullName evidence="4">Anthraniloyl-CoA monooxygenase</fullName>
        <ecNumber evidence="4">1.14.13.40</ecNumber>
    </submittedName>
</protein>
<dbReference type="Gene3D" id="3.30.9.20">
    <property type="match status" value="1"/>
</dbReference>
<gene>
    <name evidence="4" type="ORF">H4W30_003364</name>
</gene>
<dbReference type="EC" id="1.14.13.40" evidence="4"/>
<dbReference type="InterPro" id="IPR036188">
    <property type="entry name" value="FAD/NAD-bd_sf"/>
</dbReference>
<feature type="domain" description="FAD-binding" evidence="3">
    <location>
        <begin position="3"/>
        <end position="319"/>
    </location>
</feature>
<dbReference type="Proteomes" id="UP000656548">
    <property type="component" value="Unassembled WGS sequence"/>
</dbReference>
<sequence length="581" mass="62929">MRVDIIGAGPGGLFLSTLLKRQGIADEVNVFERNAEDASAGWGLVFPDGALAELGAIAPDIHEEIVSAGTTWTPVEIRYRGTVRRVEGNRFHGIPRNQVQTVLRRDARRLGVKLHFGHPTRSIAEHGEADLVVGADGVGSVIRSELAETFRPVFTPSKFHFGWFGVELPLPYFTYAFAETEWGLFQGYFYPSGQGWCSLILYVSDDIWQRSGLSEMDLAESLRFCETVFAEHLDGKPILPRDSEWSRFRLLECENWHTDDVVLIGDAAHTAHWSIGSGTRLALEDAIALAGELKEQPGRISEALAMYEKTRRPRVEQFQKASLRSERHFDHAHRYLGFEPVQFAYQLLARSWRISHDDIARLDPPFAAEFNEWFHTRATGERVRPSPSPAFTPLSLGPLELANRIVTTTGEPGAGLILVDGTAGIPPAPVGPVPAAVRLAAADAGLSAAAAELGYRLLVLDLGDRLTATVPPAAELREASASLPVVAAFGLDEETYTGDGLEAAIALAASLKESGVDGLLLSAAEADPLSAGRVVQVSDLIRNTAGVVVIADDGLTTVDEADTTVASARADLVVLNTEETE</sequence>
<dbReference type="InterPro" id="IPR002938">
    <property type="entry name" value="FAD-bd"/>
</dbReference>
<reference evidence="4 5" key="1">
    <citation type="submission" date="2020-10" db="EMBL/GenBank/DDBJ databases">
        <title>Sequencing the genomes of 1000 actinobacteria strains.</title>
        <authorList>
            <person name="Klenk H.-P."/>
        </authorList>
    </citation>
    <scope>NUCLEOTIDE SEQUENCE [LARGE SCALE GENOMIC DNA]</scope>
    <source>
        <strain evidence="4 5">DSM 46661</strain>
    </source>
</reference>
<evidence type="ECO:0000256" key="1">
    <source>
        <dbReference type="ARBA" id="ARBA00023002"/>
    </source>
</evidence>
<dbReference type="Gene3D" id="3.50.50.60">
    <property type="entry name" value="FAD/NAD(P)-binding domain"/>
    <property type="match status" value="1"/>
</dbReference>
<evidence type="ECO:0000313" key="5">
    <source>
        <dbReference type="Proteomes" id="UP000656548"/>
    </source>
</evidence>
<dbReference type="PANTHER" id="PTHR43476:SF4">
    <property type="entry name" value="BLR0106 PROTEIN"/>
    <property type="match status" value="1"/>
</dbReference>